<comment type="cofactor">
    <cofactor evidence="2 11">
        <name>NAD(+)</name>
        <dbReference type="ChEBI" id="CHEBI:57540"/>
    </cofactor>
</comment>
<dbReference type="Gene3D" id="3.90.25.10">
    <property type="entry name" value="UDP-galactose 4-epimerase, domain 1"/>
    <property type="match status" value="1"/>
</dbReference>
<dbReference type="Proteomes" id="UP001149813">
    <property type="component" value="Unassembled WGS sequence"/>
</dbReference>
<dbReference type="InterPro" id="IPR001509">
    <property type="entry name" value="Epimerase_deHydtase"/>
</dbReference>
<keyword evidence="6" id="KW-0299">Galactose metabolism</keyword>
<dbReference type="AlphaFoldDB" id="A0A9W7Y1Y6"/>
<protein>
    <recommendedName>
        <fullName evidence="11">UDP-glucose 4-epimerase</fullName>
        <ecNumber evidence="11">5.1.3.2</ecNumber>
    </recommendedName>
</protein>
<dbReference type="SUPFAM" id="SSF51735">
    <property type="entry name" value="NAD(P)-binding Rossmann-fold domains"/>
    <property type="match status" value="1"/>
</dbReference>
<evidence type="ECO:0000256" key="1">
    <source>
        <dbReference type="ARBA" id="ARBA00000083"/>
    </source>
</evidence>
<evidence type="ECO:0000256" key="7">
    <source>
        <dbReference type="ARBA" id="ARBA00023235"/>
    </source>
</evidence>
<feature type="domain" description="NAD-dependent epimerase/dehydratase" evidence="12">
    <location>
        <begin position="8"/>
        <end position="269"/>
    </location>
</feature>
<comment type="similarity">
    <text evidence="10">In the C-terminal section; belongs to the aldose epimerase family.</text>
</comment>
<comment type="similarity">
    <text evidence="9">In the N-terminal section; belongs to the NAD(P)-dependent epimerase/dehydratase family.</text>
</comment>
<dbReference type="CDD" id="cd05247">
    <property type="entry name" value="UDP_G4E_1_SDR_e"/>
    <property type="match status" value="1"/>
</dbReference>
<keyword evidence="11" id="KW-0119">Carbohydrate metabolism</keyword>
<comment type="subunit">
    <text evidence="11">Homodimer.</text>
</comment>
<evidence type="ECO:0000256" key="5">
    <source>
        <dbReference type="ARBA" id="ARBA00023027"/>
    </source>
</evidence>
<dbReference type="Gene3D" id="3.40.50.720">
    <property type="entry name" value="NAD(P)-binding Rossmann-like Domain"/>
    <property type="match status" value="1"/>
</dbReference>
<sequence length="348" mass="38282">MSANTPYVLVTGGAGFIGSHTVLELLTQGYNVVVADNLQNSCAELLQRIKKLAKIDSLPFHKVDLTSIDEIRSIFSQYKIVSVVHCAALKAVGESVRRPLAYYRNNVTGTLNLLEVMIENNVSDLVFSSSATVYKSDPSGRPFKENASDLGSNSPYGRTKLYTEQIIHDVVSAESGWNAIMLRYFNPTGAHESGLLGEDPSKVPNNLMPYVAKVAVGKLDKVHVFGDDYDTRDGTGVRDYIHVMDLAEAHVAALKRLDEKRGYEVFNLGSGAGQSVLEMIKAMEAACGHPIPYVVEPRRSGDIDTIVCDPTSAEKELGFRVTRGLDKMCEDLWRWQKNNPDGYNTESS</sequence>
<dbReference type="PRINTS" id="PR01713">
    <property type="entry name" value="NUCEPIMERASE"/>
</dbReference>
<dbReference type="EMBL" id="JANBOJ010000133">
    <property type="protein sequence ID" value="KAJ1722055.1"/>
    <property type="molecule type" value="Genomic_DNA"/>
</dbReference>
<evidence type="ECO:0000256" key="10">
    <source>
        <dbReference type="ARBA" id="ARBA00038238"/>
    </source>
</evidence>
<dbReference type="PANTHER" id="PTHR43725">
    <property type="entry name" value="UDP-GLUCOSE 4-EPIMERASE"/>
    <property type="match status" value="1"/>
</dbReference>
<comment type="pathway">
    <text evidence="4">Carbohydrate metabolism; hexose metabolism.</text>
</comment>
<evidence type="ECO:0000313" key="13">
    <source>
        <dbReference type="EMBL" id="KAJ1722055.1"/>
    </source>
</evidence>
<comment type="pathway">
    <text evidence="3 11">Carbohydrate metabolism; galactose metabolism.</text>
</comment>
<evidence type="ECO:0000256" key="9">
    <source>
        <dbReference type="ARBA" id="ARBA00037955"/>
    </source>
</evidence>
<keyword evidence="14" id="KW-1185">Reference proteome</keyword>
<dbReference type="PANTHER" id="PTHR43725:SF47">
    <property type="entry name" value="UDP-GLUCOSE 4-EPIMERASE"/>
    <property type="match status" value="1"/>
</dbReference>
<name>A0A9W7Y1Y6_9FUNG</name>
<comment type="similarity">
    <text evidence="11">Belongs to the NAD(P)-dependent epimerase/dehydratase family.</text>
</comment>
<keyword evidence="7 11" id="KW-0413">Isomerase</keyword>
<evidence type="ECO:0000256" key="8">
    <source>
        <dbReference type="ARBA" id="ARBA00037676"/>
    </source>
</evidence>
<dbReference type="GO" id="GO:0005829">
    <property type="term" value="C:cytosol"/>
    <property type="evidence" value="ECO:0007669"/>
    <property type="project" value="TreeGrafter"/>
</dbReference>
<dbReference type="InterPro" id="IPR036291">
    <property type="entry name" value="NAD(P)-bd_dom_sf"/>
</dbReference>
<evidence type="ECO:0000313" key="14">
    <source>
        <dbReference type="Proteomes" id="UP001149813"/>
    </source>
</evidence>
<comment type="caution">
    <text evidence="13">The sequence shown here is derived from an EMBL/GenBank/DDBJ whole genome shotgun (WGS) entry which is preliminary data.</text>
</comment>
<dbReference type="GO" id="GO:0003978">
    <property type="term" value="F:UDP-glucose 4-epimerase activity"/>
    <property type="evidence" value="ECO:0007669"/>
    <property type="project" value="UniProtKB-UniRule"/>
</dbReference>
<dbReference type="InterPro" id="IPR005886">
    <property type="entry name" value="UDP_G4E"/>
</dbReference>
<dbReference type="NCBIfam" id="NF007956">
    <property type="entry name" value="PRK10675.1"/>
    <property type="match status" value="1"/>
</dbReference>
<gene>
    <name evidence="13" type="ORF">LPJ53_003494</name>
</gene>
<dbReference type="OrthoDB" id="9402762at2759"/>
<evidence type="ECO:0000256" key="6">
    <source>
        <dbReference type="ARBA" id="ARBA00023144"/>
    </source>
</evidence>
<accession>A0A9W7Y1Y6</accession>
<dbReference type="NCBIfam" id="TIGR01179">
    <property type="entry name" value="galE"/>
    <property type="match status" value="1"/>
</dbReference>
<evidence type="ECO:0000256" key="4">
    <source>
        <dbReference type="ARBA" id="ARBA00005028"/>
    </source>
</evidence>
<reference evidence="13" key="1">
    <citation type="submission" date="2022-07" db="EMBL/GenBank/DDBJ databases">
        <title>Phylogenomic reconstructions and comparative analyses of Kickxellomycotina fungi.</title>
        <authorList>
            <person name="Reynolds N.K."/>
            <person name="Stajich J.E."/>
            <person name="Barry K."/>
            <person name="Grigoriev I.V."/>
            <person name="Crous P."/>
            <person name="Smith M.E."/>
        </authorList>
    </citation>
    <scope>NUCLEOTIDE SEQUENCE</scope>
    <source>
        <strain evidence="13">NBRC 32514</strain>
    </source>
</reference>
<evidence type="ECO:0000259" key="12">
    <source>
        <dbReference type="Pfam" id="PF01370"/>
    </source>
</evidence>
<evidence type="ECO:0000256" key="2">
    <source>
        <dbReference type="ARBA" id="ARBA00001911"/>
    </source>
</evidence>
<dbReference type="GO" id="GO:0033499">
    <property type="term" value="P:galactose catabolic process via UDP-galactose, Leloir pathway"/>
    <property type="evidence" value="ECO:0007669"/>
    <property type="project" value="TreeGrafter"/>
</dbReference>
<comment type="function">
    <text evidence="8">Mutarotase converts alpha-aldose to the beta-anomer. It is active on D-glucose, L-arabinose, D-xylose, D-galactose, maltose and lactose.</text>
</comment>
<proteinExistence type="inferred from homology"/>
<comment type="catalytic activity">
    <reaction evidence="1 11">
        <text>UDP-alpha-D-glucose = UDP-alpha-D-galactose</text>
        <dbReference type="Rhea" id="RHEA:22168"/>
        <dbReference type="ChEBI" id="CHEBI:58885"/>
        <dbReference type="ChEBI" id="CHEBI:66914"/>
        <dbReference type="EC" id="5.1.3.2"/>
    </reaction>
</comment>
<keyword evidence="5 11" id="KW-0520">NAD</keyword>
<dbReference type="EC" id="5.1.3.2" evidence="11"/>
<evidence type="ECO:0000256" key="11">
    <source>
        <dbReference type="RuleBase" id="RU366046"/>
    </source>
</evidence>
<dbReference type="Pfam" id="PF01370">
    <property type="entry name" value="Epimerase"/>
    <property type="match status" value="1"/>
</dbReference>
<organism evidence="13 14">
    <name type="scientific">Coemansia erecta</name>
    <dbReference type="NCBI Taxonomy" id="147472"/>
    <lineage>
        <taxon>Eukaryota</taxon>
        <taxon>Fungi</taxon>
        <taxon>Fungi incertae sedis</taxon>
        <taxon>Zoopagomycota</taxon>
        <taxon>Kickxellomycotina</taxon>
        <taxon>Kickxellomycetes</taxon>
        <taxon>Kickxellales</taxon>
        <taxon>Kickxellaceae</taxon>
        <taxon>Coemansia</taxon>
    </lineage>
</organism>
<evidence type="ECO:0000256" key="3">
    <source>
        <dbReference type="ARBA" id="ARBA00004947"/>
    </source>
</evidence>